<dbReference type="Proteomes" id="UP001595693">
    <property type="component" value="Unassembled WGS sequence"/>
</dbReference>
<protein>
    <recommendedName>
        <fullName evidence="4">Lipopolysaccharide assembly protein A domain-containing protein</fullName>
    </recommendedName>
</protein>
<accession>A0ABV8DJ42</accession>
<evidence type="ECO:0000313" key="3">
    <source>
        <dbReference type="Proteomes" id="UP001595693"/>
    </source>
</evidence>
<keyword evidence="3" id="KW-1185">Reference proteome</keyword>
<sequence>MPEIDLGHVAQQLAILGICAGFIGAALWHLLVGSMHVLAHRLHARAARRERIAQARARALGNA</sequence>
<evidence type="ECO:0000256" key="1">
    <source>
        <dbReference type="SAM" id="Phobius"/>
    </source>
</evidence>
<dbReference type="EMBL" id="JBHSAJ010000181">
    <property type="protein sequence ID" value="MFC3938489.1"/>
    <property type="molecule type" value="Genomic_DNA"/>
</dbReference>
<keyword evidence="1" id="KW-0812">Transmembrane</keyword>
<organism evidence="2 3">
    <name type="scientific">Acidovorax facilis</name>
    <dbReference type="NCBI Taxonomy" id="12917"/>
    <lineage>
        <taxon>Bacteria</taxon>
        <taxon>Pseudomonadati</taxon>
        <taxon>Pseudomonadota</taxon>
        <taxon>Betaproteobacteria</taxon>
        <taxon>Burkholderiales</taxon>
        <taxon>Comamonadaceae</taxon>
        <taxon>Acidovorax</taxon>
    </lineage>
</organism>
<feature type="transmembrane region" description="Helical" evidence="1">
    <location>
        <begin position="12"/>
        <end position="39"/>
    </location>
</feature>
<proteinExistence type="predicted"/>
<evidence type="ECO:0000313" key="2">
    <source>
        <dbReference type="EMBL" id="MFC3938489.1"/>
    </source>
</evidence>
<name>A0ABV8DJ42_9BURK</name>
<comment type="caution">
    <text evidence="2">The sequence shown here is derived from an EMBL/GenBank/DDBJ whole genome shotgun (WGS) entry which is preliminary data.</text>
</comment>
<dbReference type="RefSeq" id="WP_055400691.1">
    <property type="nucleotide sequence ID" value="NZ_JAMXAX010000113.1"/>
</dbReference>
<evidence type="ECO:0008006" key="4">
    <source>
        <dbReference type="Google" id="ProtNLM"/>
    </source>
</evidence>
<reference evidence="3" key="1">
    <citation type="journal article" date="2019" name="Int. J. Syst. Evol. Microbiol.">
        <title>The Global Catalogue of Microorganisms (GCM) 10K type strain sequencing project: providing services to taxonomists for standard genome sequencing and annotation.</title>
        <authorList>
            <consortium name="The Broad Institute Genomics Platform"/>
            <consortium name="The Broad Institute Genome Sequencing Center for Infectious Disease"/>
            <person name="Wu L."/>
            <person name="Ma J."/>
        </authorList>
    </citation>
    <scope>NUCLEOTIDE SEQUENCE [LARGE SCALE GENOMIC DNA]</scope>
    <source>
        <strain evidence="3">CCUG 2113</strain>
    </source>
</reference>
<keyword evidence="1" id="KW-1133">Transmembrane helix</keyword>
<keyword evidence="1" id="KW-0472">Membrane</keyword>
<gene>
    <name evidence="2" type="ORF">ACFOW3_28105</name>
</gene>